<dbReference type="AlphaFoldDB" id="A0A1T4Z2A7"/>
<dbReference type="PANTHER" id="PTHR10000:SF8">
    <property type="entry name" value="HAD SUPERFAMILY HYDROLASE-LIKE, TYPE 3"/>
    <property type="match status" value="1"/>
</dbReference>
<dbReference type="InterPro" id="IPR006379">
    <property type="entry name" value="HAD-SF_hydro_IIB"/>
</dbReference>
<dbReference type="SFLD" id="SFLDG01140">
    <property type="entry name" value="C2.B:_Phosphomannomutase_and_P"/>
    <property type="match status" value="1"/>
</dbReference>
<protein>
    <submittedName>
        <fullName evidence="1">Uncharacterized protein</fullName>
    </submittedName>
</protein>
<dbReference type="PANTHER" id="PTHR10000">
    <property type="entry name" value="PHOSPHOSERINE PHOSPHATASE"/>
    <property type="match status" value="1"/>
</dbReference>
<dbReference type="SUPFAM" id="SSF56784">
    <property type="entry name" value="HAD-like"/>
    <property type="match status" value="1"/>
</dbReference>
<dbReference type="GO" id="GO:0016791">
    <property type="term" value="F:phosphatase activity"/>
    <property type="evidence" value="ECO:0007669"/>
    <property type="project" value="UniProtKB-ARBA"/>
</dbReference>
<dbReference type="NCBIfam" id="TIGR01484">
    <property type="entry name" value="HAD-SF-IIB"/>
    <property type="match status" value="1"/>
</dbReference>
<dbReference type="RefSeq" id="WP_078699824.1">
    <property type="nucleotide sequence ID" value="NZ_LT796768.1"/>
</dbReference>
<dbReference type="NCBIfam" id="TIGR00099">
    <property type="entry name" value="Cof-subfamily"/>
    <property type="match status" value="1"/>
</dbReference>
<gene>
    <name evidence="1" type="ORF">SAMN06295964_1785</name>
</gene>
<accession>A0A1T4Z2A7</accession>
<dbReference type="SFLD" id="SFLDS00003">
    <property type="entry name" value="Haloacid_Dehalogenase"/>
    <property type="match status" value="1"/>
</dbReference>
<evidence type="ECO:0000313" key="2">
    <source>
        <dbReference type="Proteomes" id="UP000191040"/>
    </source>
</evidence>
<sequence>MTAPDIKLVVADLDGTLLDERKQMPAETFGLIRELQAAGVAFAPASGRQWATIESMFHEVAGELVIIAENGAYVTHRGVEVAVHPLDPAWVSAAVTKTQGLADRGVDLGIVVCGVESAWIDRTDQPFLDQVEPYYRRLKVVDDLTSVDDTIIKLAVHDFGDLEAVTAPFLLEHAEQNPVALSGAHWVDVMAEGVNKGLAVRELQAEMGIDSTQTMVFGDYLNDYEMLEAADWSFAMGNAHPDILDLANYTAPPNSENGVITTVRAVLGL</sequence>
<dbReference type="Gene3D" id="3.30.1240.10">
    <property type="match status" value="1"/>
</dbReference>
<dbReference type="Pfam" id="PF08282">
    <property type="entry name" value="Hydrolase_3"/>
    <property type="match status" value="1"/>
</dbReference>
<dbReference type="Gene3D" id="3.40.50.1000">
    <property type="entry name" value="HAD superfamily/HAD-like"/>
    <property type="match status" value="1"/>
</dbReference>
<dbReference type="InterPro" id="IPR023214">
    <property type="entry name" value="HAD_sf"/>
</dbReference>
<dbReference type="InterPro" id="IPR000150">
    <property type="entry name" value="Cof"/>
</dbReference>
<organism evidence="1 2">
    <name type="scientific">Aeromicrobium choanae</name>
    <dbReference type="NCBI Taxonomy" id="1736691"/>
    <lineage>
        <taxon>Bacteria</taxon>
        <taxon>Bacillati</taxon>
        <taxon>Actinomycetota</taxon>
        <taxon>Actinomycetes</taxon>
        <taxon>Propionibacteriales</taxon>
        <taxon>Nocardioidaceae</taxon>
        <taxon>Aeromicrobium</taxon>
    </lineage>
</organism>
<dbReference type="GO" id="GO:0005829">
    <property type="term" value="C:cytosol"/>
    <property type="evidence" value="ECO:0007669"/>
    <property type="project" value="TreeGrafter"/>
</dbReference>
<dbReference type="STRING" id="1736691.SAMN06295964_1785"/>
<dbReference type="GO" id="GO:0000287">
    <property type="term" value="F:magnesium ion binding"/>
    <property type="evidence" value="ECO:0007669"/>
    <property type="project" value="TreeGrafter"/>
</dbReference>
<keyword evidence="2" id="KW-1185">Reference proteome</keyword>
<proteinExistence type="predicted"/>
<name>A0A1T4Z2A7_9ACTN</name>
<evidence type="ECO:0000313" key="1">
    <source>
        <dbReference type="EMBL" id="SKB07691.1"/>
    </source>
</evidence>
<dbReference type="OrthoDB" id="3180855at2"/>
<reference evidence="2" key="1">
    <citation type="submission" date="2017-02" db="EMBL/GenBank/DDBJ databases">
        <authorList>
            <person name="Varghese N."/>
            <person name="Submissions S."/>
        </authorList>
    </citation>
    <scope>NUCLEOTIDE SEQUENCE [LARGE SCALE GENOMIC DNA]</scope>
    <source>
        <strain evidence="2">9H-4</strain>
    </source>
</reference>
<dbReference type="InterPro" id="IPR036412">
    <property type="entry name" value="HAD-like_sf"/>
</dbReference>
<dbReference type="Proteomes" id="UP000191040">
    <property type="component" value="Chromosome I"/>
</dbReference>
<dbReference type="EMBL" id="LT796768">
    <property type="protein sequence ID" value="SKB07691.1"/>
    <property type="molecule type" value="Genomic_DNA"/>
</dbReference>